<evidence type="ECO:0000313" key="2">
    <source>
        <dbReference type="EMBL" id="KAL3815949.1"/>
    </source>
</evidence>
<gene>
    <name evidence="2" type="ORF">ACHAXA_003570</name>
</gene>
<feature type="region of interest" description="Disordered" evidence="1">
    <location>
        <begin position="306"/>
        <end position="409"/>
    </location>
</feature>
<evidence type="ECO:0000256" key="1">
    <source>
        <dbReference type="SAM" id="MobiDB-lite"/>
    </source>
</evidence>
<feature type="region of interest" description="Disordered" evidence="1">
    <location>
        <begin position="201"/>
        <end position="222"/>
    </location>
</feature>
<name>A0ABD3RSM9_9STRA</name>
<dbReference type="AlphaFoldDB" id="A0ABD3RSM9"/>
<feature type="compositionally biased region" description="Low complexity" evidence="1">
    <location>
        <begin position="709"/>
        <end position="718"/>
    </location>
</feature>
<sequence length="727" mass="78359">MAVAAVAGGGILIEGGRIREIFGGRKLLTRGMIGTTHVLTNTRINELYPILAATKYYGLNLHVKHGLYGPSATTESAPVAIAANNAVDVELGVGQVVDRSRIPSSDSSGGGGGGTSILRRRDMHDHGIIDNQNVAIVNGINPHGPLNASVYHRAAIVNGAGYYTTHGTNDASAPHAMAAAAAAAVDDYSFSNVDLGHMSRGGTDIRRDIPPGTSNANITTGGGGTTFRDKLLQWCVRALTETSSSIDNDRREYIRPGVHHPDELNKMRGVSPTRRLGYGLLWMVLISTIFGVTISELKKANAATRAENEDSQLNGLSSTMGVQLPPPAPEMKPSLEPTLSPTFFPTEEPTTSSPSKMPVTDSPIASNYAIHSKTSREKETDPTESPVSYPKYPKPPPTHEPSAYPTGTPTVAVASVRSNPGGSGSCIDNNDGLFLNHLGNPFNCTWLYNGKAGKTDRKDKNCGGVPVVDEVNGGTMVYETSELGKECKATCSWYNGCDADPGDDKATNDSSGMTPMSGHIITPKLFDACQDSQGHFLNHLSNPMTCEWLYNDKPGRTDRKDKNCGTSDHPVTELGRACKSTCSIYNGGECAGGEATDSEKTDDEGDMEDTEETEDNEETDDNEEKEVKEDTEEEDDIEGNDDTEEDEDEEENEDNKENKDEEEKEVKEENDETKEVDMVVVEEEGKKNGGGEKVSSELIVMKSGQVMRSYSSPSYSFSEKIPNKDRR</sequence>
<feature type="region of interest" description="Disordered" evidence="1">
    <location>
        <begin position="589"/>
        <end position="727"/>
    </location>
</feature>
<feature type="compositionally biased region" description="Basic and acidic residues" evidence="1">
    <location>
        <begin position="655"/>
        <end position="690"/>
    </location>
</feature>
<feature type="compositionally biased region" description="Low complexity" evidence="1">
    <location>
        <begin position="335"/>
        <end position="355"/>
    </location>
</feature>
<reference evidence="2 3" key="1">
    <citation type="submission" date="2024-10" db="EMBL/GenBank/DDBJ databases">
        <title>Updated reference genomes for cyclostephanoid diatoms.</title>
        <authorList>
            <person name="Roberts W.R."/>
            <person name="Alverson A.J."/>
        </authorList>
    </citation>
    <scope>NUCLEOTIDE SEQUENCE [LARGE SCALE GENOMIC DNA]</scope>
    <source>
        <strain evidence="2 3">AJA228-03</strain>
    </source>
</reference>
<proteinExistence type="predicted"/>
<protein>
    <submittedName>
        <fullName evidence="2">Uncharacterized protein</fullName>
    </submittedName>
</protein>
<dbReference type="EMBL" id="JALLPB020000173">
    <property type="protein sequence ID" value="KAL3815949.1"/>
    <property type="molecule type" value="Genomic_DNA"/>
</dbReference>
<dbReference type="Proteomes" id="UP001530377">
    <property type="component" value="Unassembled WGS sequence"/>
</dbReference>
<feature type="compositionally biased region" description="Acidic residues" evidence="1">
    <location>
        <begin position="600"/>
        <end position="654"/>
    </location>
</feature>
<organism evidence="2 3">
    <name type="scientific">Cyclostephanos tholiformis</name>
    <dbReference type="NCBI Taxonomy" id="382380"/>
    <lineage>
        <taxon>Eukaryota</taxon>
        <taxon>Sar</taxon>
        <taxon>Stramenopiles</taxon>
        <taxon>Ochrophyta</taxon>
        <taxon>Bacillariophyta</taxon>
        <taxon>Coscinodiscophyceae</taxon>
        <taxon>Thalassiosirophycidae</taxon>
        <taxon>Stephanodiscales</taxon>
        <taxon>Stephanodiscaceae</taxon>
        <taxon>Cyclostephanos</taxon>
    </lineage>
</organism>
<feature type="compositionally biased region" description="Polar residues" evidence="1">
    <location>
        <begin position="311"/>
        <end position="321"/>
    </location>
</feature>
<accession>A0ABD3RSM9</accession>
<feature type="region of interest" description="Disordered" evidence="1">
    <location>
        <begin position="100"/>
        <end position="119"/>
    </location>
</feature>
<keyword evidence="3" id="KW-1185">Reference proteome</keyword>
<evidence type="ECO:0000313" key="3">
    <source>
        <dbReference type="Proteomes" id="UP001530377"/>
    </source>
</evidence>
<comment type="caution">
    <text evidence="2">The sequence shown here is derived from an EMBL/GenBank/DDBJ whole genome shotgun (WGS) entry which is preliminary data.</text>
</comment>